<reference evidence="1 2" key="1">
    <citation type="submission" date="2016-09" db="EMBL/GenBank/DDBJ databases">
        <title>Genomic evidence for plant-parasitic nematodes as the earliest Wolbachia hosts.</title>
        <authorList>
            <person name="Brown A.M."/>
            <person name="Wasala S.K."/>
            <person name="Howe D.K."/>
            <person name="Peetz A.B."/>
            <person name="Zasada I.A."/>
            <person name="Denver D.R."/>
        </authorList>
    </citation>
    <scope>NUCLEOTIDE SEQUENCE [LARGE SCALE GENOMIC DNA]</scope>
    <source>
        <strain evidence="2">wPpe</strain>
    </source>
</reference>
<gene>
    <name evidence="1" type="ORF">BIY23_04265</name>
</gene>
<comment type="caution">
    <text evidence="1">The sequence shown here is derived from an EMBL/GenBank/DDBJ whole genome shotgun (WGS) entry which is preliminary data.</text>
</comment>
<dbReference type="AlphaFoldDB" id="A0A1E7QIW7"/>
<organism evidence="1 2">
    <name type="scientific">Wolbachia pipientis</name>
    <dbReference type="NCBI Taxonomy" id="955"/>
    <lineage>
        <taxon>Bacteria</taxon>
        <taxon>Pseudomonadati</taxon>
        <taxon>Pseudomonadota</taxon>
        <taxon>Alphaproteobacteria</taxon>
        <taxon>Rickettsiales</taxon>
        <taxon>Anaplasmataceae</taxon>
        <taxon>Wolbachieae</taxon>
        <taxon>Wolbachia</taxon>
    </lineage>
</organism>
<dbReference type="EMBL" id="MJMG01000011">
    <property type="protein sequence ID" value="OEY86410.1"/>
    <property type="molecule type" value="Genomic_DNA"/>
</dbReference>
<evidence type="ECO:0000313" key="1">
    <source>
        <dbReference type="EMBL" id="OEY86410.1"/>
    </source>
</evidence>
<protein>
    <submittedName>
        <fullName evidence="1">Uncharacterized protein</fullName>
    </submittedName>
</protein>
<dbReference type="Proteomes" id="UP000175679">
    <property type="component" value="Unassembled WGS sequence"/>
</dbReference>
<sequence length="99" mass="11454">MLEQYSKSGTLNDMLNMNDTLKMWIGGNVLSTASDRDQAQIKQKELVEELEKLERSGGDLLHYKFDVTMFSTTAYHYTIMEFMAASTQYARVHPYLMKC</sequence>
<evidence type="ECO:0000313" key="2">
    <source>
        <dbReference type="Proteomes" id="UP000175679"/>
    </source>
</evidence>
<name>A0A1E7QIW7_WOLPI</name>
<accession>A0A1E7QIW7</accession>
<keyword evidence="2" id="KW-1185">Reference proteome</keyword>
<proteinExistence type="predicted"/>